<name>A0A183TZV2_TOXCA</name>
<evidence type="ECO:0000313" key="1">
    <source>
        <dbReference type="EMBL" id="VDM26808.1"/>
    </source>
</evidence>
<organism evidence="2 3">
    <name type="scientific">Toxocara canis</name>
    <name type="common">Canine roundworm</name>
    <dbReference type="NCBI Taxonomy" id="6265"/>
    <lineage>
        <taxon>Eukaryota</taxon>
        <taxon>Metazoa</taxon>
        <taxon>Ecdysozoa</taxon>
        <taxon>Nematoda</taxon>
        <taxon>Chromadorea</taxon>
        <taxon>Rhabditida</taxon>
        <taxon>Spirurina</taxon>
        <taxon>Ascaridomorpha</taxon>
        <taxon>Ascaridoidea</taxon>
        <taxon>Toxocaridae</taxon>
        <taxon>Toxocara</taxon>
    </lineage>
</organism>
<keyword evidence="2" id="KW-1185">Reference proteome</keyword>
<dbReference type="AlphaFoldDB" id="A0A183TZV2"/>
<protein>
    <submittedName>
        <fullName evidence="3">Secreted protein</fullName>
    </submittedName>
</protein>
<dbReference type="WBParaSite" id="TCNE_0000177101-mRNA-1">
    <property type="protein sequence ID" value="TCNE_0000177101-mRNA-1"/>
    <property type="gene ID" value="TCNE_0000177101"/>
</dbReference>
<evidence type="ECO:0000313" key="3">
    <source>
        <dbReference type="WBParaSite" id="TCNE_0000177101-mRNA-1"/>
    </source>
</evidence>
<reference evidence="3" key="1">
    <citation type="submission" date="2016-06" db="UniProtKB">
        <authorList>
            <consortium name="WormBaseParasite"/>
        </authorList>
    </citation>
    <scope>IDENTIFICATION</scope>
</reference>
<reference evidence="1 2" key="2">
    <citation type="submission" date="2018-11" db="EMBL/GenBank/DDBJ databases">
        <authorList>
            <consortium name="Pathogen Informatics"/>
        </authorList>
    </citation>
    <scope>NUCLEOTIDE SEQUENCE [LARGE SCALE GENOMIC DNA]</scope>
</reference>
<dbReference type="EMBL" id="UYWY01001473">
    <property type="protein sequence ID" value="VDM26808.1"/>
    <property type="molecule type" value="Genomic_DNA"/>
</dbReference>
<sequence>MCVCVLNFARTVTSSLPATAYRISDQLSEFCERLLGTGDVSSLQLEPPLLCGVILVVGSFGADIGGAGHQKW</sequence>
<gene>
    <name evidence="1" type="ORF">TCNE_LOCUS1772</name>
</gene>
<accession>A0A183TZV2</accession>
<proteinExistence type="predicted"/>
<dbReference type="Proteomes" id="UP000050794">
    <property type="component" value="Unassembled WGS sequence"/>
</dbReference>
<evidence type="ECO:0000313" key="2">
    <source>
        <dbReference type="Proteomes" id="UP000050794"/>
    </source>
</evidence>